<dbReference type="EMBL" id="LAZR01001311">
    <property type="protein sequence ID" value="KKN46790.1"/>
    <property type="molecule type" value="Genomic_DNA"/>
</dbReference>
<keyword evidence="1" id="KW-0472">Membrane</keyword>
<sequence>MKNLQMKLDTVGSIFFCIGTFVFAFNFSPINLSWIGYSSAFLAIFGAIIVITSGRITRFIKGKEE</sequence>
<keyword evidence="1" id="KW-1133">Transmembrane helix</keyword>
<protein>
    <submittedName>
        <fullName evidence="2">Uncharacterized protein</fullName>
    </submittedName>
</protein>
<evidence type="ECO:0000313" key="2">
    <source>
        <dbReference type="EMBL" id="KKN46790.1"/>
    </source>
</evidence>
<proteinExistence type="predicted"/>
<accession>A0A0F9QRE6</accession>
<gene>
    <name evidence="2" type="ORF">LCGC14_0669170</name>
</gene>
<keyword evidence="1" id="KW-0812">Transmembrane</keyword>
<evidence type="ECO:0000256" key="1">
    <source>
        <dbReference type="SAM" id="Phobius"/>
    </source>
</evidence>
<feature type="transmembrane region" description="Helical" evidence="1">
    <location>
        <begin position="12"/>
        <end position="28"/>
    </location>
</feature>
<comment type="caution">
    <text evidence="2">The sequence shown here is derived from an EMBL/GenBank/DDBJ whole genome shotgun (WGS) entry which is preliminary data.</text>
</comment>
<reference evidence="2" key="1">
    <citation type="journal article" date="2015" name="Nature">
        <title>Complex archaea that bridge the gap between prokaryotes and eukaryotes.</title>
        <authorList>
            <person name="Spang A."/>
            <person name="Saw J.H."/>
            <person name="Jorgensen S.L."/>
            <person name="Zaremba-Niedzwiedzka K."/>
            <person name="Martijn J."/>
            <person name="Lind A.E."/>
            <person name="van Eijk R."/>
            <person name="Schleper C."/>
            <person name="Guy L."/>
            <person name="Ettema T.J."/>
        </authorList>
    </citation>
    <scope>NUCLEOTIDE SEQUENCE</scope>
</reference>
<organism evidence="2">
    <name type="scientific">marine sediment metagenome</name>
    <dbReference type="NCBI Taxonomy" id="412755"/>
    <lineage>
        <taxon>unclassified sequences</taxon>
        <taxon>metagenomes</taxon>
        <taxon>ecological metagenomes</taxon>
    </lineage>
</organism>
<dbReference type="AlphaFoldDB" id="A0A0F9QRE6"/>
<name>A0A0F9QRE6_9ZZZZ</name>
<feature type="transmembrane region" description="Helical" evidence="1">
    <location>
        <begin position="34"/>
        <end position="53"/>
    </location>
</feature>